<dbReference type="Pfam" id="PF22666">
    <property type="entry name" value="Glyco_hydro_2_N2"/>
    <property type="match status" value="1"/>
</dbReference>
<comment type="similarity">
    <text evidence="2">Belongs to the glycosyl hydrolase 2 family.</text>
</comment>
<dbReference type="Proteomes" id="UP001500503">
    <property type="component" value="Unassembled WGS sequence"/>
</dbReference>
<evidence type="ECO:0000313" key="12">
    <source>
        <dbReference type="EMBL" id="GAA4493858.1"/>
    </source>
</evidence>
<evidence type="ECO:0000259" key="11">
    <source>
        <dbReference type="Pfam" id="PF22666"/>
    </source>
</evidence>
<dbReference type="GO" id="GO:0016787">
    <property type="term" value="F:hydrolase activity"/>
    <property type="evidence" value="ECO:0007669"/>
    <property type="project" value="UniProtKB-KW"/>
</dbReference>
<evidence type="ECO:0000256" key="5">
    <source>
        <dbReference type="ARBA" id="ARBA00022801"/>
    </source>
</evidence>
<dbReference type="SUPFAM" id="SSF51445">
    <property type="entry name" value="(Trans)glycosidases"/>
    <property type="match status" value="1"/>
</dbReference>
<dbReference type="Gene3D" id="3.20.20.80">
    <property type="entry name" value="Glycosidases"/>
    <property type="match status" value="1"/>
</dbReference>
<evidence type="ECO:0000256" key="4">
    <source>
        <dbReference type="ARBA" id="ARBA00022729"/>
    </source>
</evidence>
<evidence type="ECO:0000259" key="8">
    <source>
        <dbReference type="Pfam" id="PF00703"/>
    </source>
</evidence>
<dbReference type="SUPFAM" id="SSF49785">
    <property type="entry name" value="Galactose-binding domain-like"/>
    <property type="match status" value="1"/>
</dbReference>
<dbReference type="InterPro" id="IPR054593">
    <property type="entry name" value="Beta-mannosidase-like_N2"/>
</dbReference>
<evidence type="ECO:0000256" key="1">
    <source>
        <dbReference type="ARBA" id="ARBA00000829"/>
    </source>
</evidence>
<keyword evidence="13" id="KW-1185">Reference proteome</keyword>
<organism evidence="12 13">
    <name type="scientific">Actinoallomurus oryzae</name>
    <dbReference type="NCBI Taxonomy" id="502180"/>
    <lineage>
        <taxon>Bacteria</taxon>
        <taxon>Bacillati</taxon>
        <taxon>Actinomycetota</taxon>
        <taxon>Actinomycetes</taxon>
        <taxon>Streptosporangiales</taxon>
        <taxon>Thermomonosporaceae</taxon>
        <taxon>Actinoallomurus</taxon>
    </lineage>
</organism>
<sequence length="873" mass="94444">MVALDEGWRLRGFLGDDWQLHRAQLHARDVGGRWVPARVPGSVLADLLAAGEVPDPRVARQSLLSEWVPQRTWVYQTTLRAPALADGERAFLEFDGVDHSATVHLDGERVAAHEGTFVPLVTEVTGRLGAGEHTLAVVVDPAPVSEPQVGHTEAVTVHKGRMGYGWDFCPRLVHQGLWGPARLRITGAVRLADVWARPAADRLTVTVTADGDVAGAAVACVLRDADGAAVAESVVPLTGAVTELVLEVPSPRLWRPNGFGEPYLYTLDTAVRDGSGRPGDERRVRVGFRDIGFVREPGGPASALPYRLTVGGEPVDILGWNWVPADAMYGAAGEDRLRHLLTLARDAGVMMLRVWGGGLIESEAFYDLCDEYGILVWQEFAQSSSGMSSVPSADPAFVARMRAEAERIVPARRNHPSLAIWCGGNELQNAGGVPLTDGDSPVLAALHDVVARLDPDRRWLPTSPSGPVFGNTLDSVRTVPEQHDVHGPWEHQGLDDHYRLYDEGRGLLLSEFGVEGMSNVRAIASVVPGATLPTHGDPVWDHLGRWWNNEPLVRAAFDDAIGDLAAMSRASQFLQADGLRYAVEANRRRPESCGVLPWQLNESFPNGWCTAAVDYFGEPKAAYHYVRRAYRSPLVCAALPAPRVTGEEFTATVWAAPGEVTARVLSLDGEEIASAAWRSEAEGPATEAGGSRGGADGSWGEAEGSRREVGGLRPLGEIRCATATPAGAPFLLDLALRVGGRTYRNRYLLTAGTGFGALLALPPARIAVRLSASGDEWALRLRHEDGPAAPFVRLLDGRPADRPGWARWDDNAVDLLPGEEIVLRCRWDGVPPAERRVLLDGWNVPARVLTEDPHAGRGTRVLTEDSEGERTWT</sequence>
<dbReference type="Gene3D" id="2.60.120.260">
    <property type="entry name" value="Galactose-binding domain-like"/>
    <property type="match status" value="1"/>
</dbReference>
<feature type="domain" description="Beta-mannosidase-like galactose-binding" evidence="11">
    <location>
        <begin position="18"/>
        <end position="178"/>
    </location>
</feature>
<dbReference type="PANTHER" id="PTHR43730:SF1">
    <property type="entry name" value="BETA-MANNOSIDASE"/>
    <property type="match status" value="1"/>
</dbReference>
<evidence type="ECO:0000256" key="2">
    <source>
        <dbReference type="ARBA" id="ARBA00007401"/>
    </source>
</evidence>
<evidence type="ECO:0000256" key="3">
    <source>
        <dbReference type="ARBA" id="ARBA00012754"/>
    </source>
</evidence>
<keyword evidence="5 12" id="KW-0378">Hydrolase</keyword>
<evidence type="ECO:0000256" key="6">
    <source>
        <dbReference type="ARBA" id="ARBA00023295"/>
    </source>
</evidence>
<dbReference type="InterPro" id="IPR017853">
    <property type="entry name" value="GH"/>
</dbReference>
<dbReference type="EMBL" id="BAABHF010000019">
    <property type="protein sequence ID" value="GAA4493858.1"/>
    <property type="molecule type" value="Genomic_DNA"/>
</dbReference>
<dbReference type="InterPro" id="IPR041351">
    <property type="entry name" value="Ig_GlcNase"/>
</dbReference>
<dbReference type="InterPro" id="IPR050887">
    <property type="entry name" value="Beta-mannosidase_GH2"/>
</dbReference>
<feature type="domain" description="Glycoside hydrolase family 2 immunoglobulin-like beta-sandwich" evidence="8">
    <location>
        <begin position="189"/>
        <end position="289"/>
    </location>
</feature>
<dbReference type="InterPro" id="IPR036156">
    <property type="entry name" value="Beta-gal/glucu_dom_sf"/>
</dbReference>
<feature type="domain" description="Exo-beta-D-glucosaminidase Ig-fold" evidence="10">
    <location>
        <begin position="753"/>
        <end position="844"/>
    </location>
</feature>
<dbReference type="Gene3D" id="2.60.40.10">
    <property type="entry name" value="Immunoglobulins"/>
    <property type="match status" value="2"/>
</dbReference>
<proteinExistence type="inferred from homology"/>
<dbReference type="InterPro" id="IPR006103">
    <property type="entry name" value="Glyco_hydro_2_cat"/>
</dbReference>
<dbReference type="InterPro" id="IPR013783">
    <property type="entry name" value="Ig-like_fold"/>
</dbReference>
<evidence type="ECO:0000313" key="13">
    <source>
        <dbReference type="Proteomes" id="UP001500503"/>
    </source>
</evidence>
<accession>A0ABP8PX22</accession>
<dbReference type="InterPro" id="IPR006102">
    <property type="entry name" value="Ig-like_GH2"/>
</dbReference>
<dbReference type="Pfam" id="PF18368">
    <property type="entry name" value="Ig_GlcNase"/>
    <property type="match status" value="1"/>
</dbReference>
<comment type="catalytic activity">
    <reaction evidence="1">
        <text>Hydrolysis of terminal, non-reducing beta-D-mannose residues in beta-D-mannosides.</text>
        <dbReference type="EC" id="3.2.1.25"/>
    </reaction>
</comment>
<evidence type="ECO:0000256" key="7">
    <source>
        <dbReference type="SAM" id="MobiDB-lite"/>
    </source>
</evidence>
<evidence type="ECO:0000259" key="9">
    <source>
        <dbReference type="Pfam" id="PF02836"/>
    </source>
</evidence>
<dbReference type="InterPro" id="IPR008979">
    <property type="entry name" value="Galactose-bd-like_sf"/>
</dbReference>
<feature type="domain" description="Glycoside hydrolase family 2 catalytic" evidence="9">
    <location>
        <begin position="362"/>
        <end position="455"/>
    </location>
</feature>
<name>A0ABP8PX22_9ACTN</name>
<reference evidence="13" key="1">
    <citation type="journal article" date="2019" name="Int. J. Syst. Evol. Microbiol.">
        <title>The Global Catalogue of Microorganisms (GCM) 10K type strain sequencing project: providing services to taxonomists for standard genome sequencing and annotation.</title>
        <authorList>
            <consortium name="The Broad Institute Genomics Platform"/>
            <consortium name="The Broad Institute Genome Sequencing Center for Infectious Disease"/>
            <person name="Wu L."/>
            <person name="Ma J."/>
        </authorList>
    </citation>
    <scope>NUCLEOTIDE SEQUENCE [LARGE SCALE GENOMIC DNA]</scope>
    <source>
        <strain evidence="13">JCM 17933</strain>
    </source>
</reference>
<comment type="caution">
    <text evidence="12">The sequence shown here is derived from an EMBL/GenBank/DDBJ whole genome shotgun (WGS) entry which is preliminary data.</text>
</comment>
<dbReference type="PANTHER" id="PTHR43730">
    <property type="entry name" value="BETA-MANNOSIDASE"/>
    <property type="match status" value="1"/>
</dbReference>
<protein>
    <recommendedName>
        <fullName evidence="3">beta-mannosidase</fullName>
        <ecNumber evidence="3">3.2.1.25</ecNumber>
    </recommendedName>
</protein>
<dbReference type="SUPFAM" id="SSF49303">
    <property type="entry name" value="beta-Galactosidase/glucuronidase domain"/>
    <property type="match status" value="2"/>
</dbReference>
<feature type="region of interest" description="Disordered" evidence="7">
    <location>
        <begin position="678"/>
        <end position="706"/>
    </location>
</feature>
<keyword evidence="6" id="KW-0326">Glycosidase</keyword>
<gene>
    <name evidence="12" type="ORF">GCM10023191_032030</name>
</gene>
<dbReference type="EC" id="3.2.1.25" evidence="3"/>
<keyword evidence="4" id="KW-0732">Signal</keyword>
<evidence type="ECO:0000259" key="10">
    <source>
        <dbReference type="Pfam" id="PF18368"/>
    </source>
</evidence>
<dbReference type="Pfam" id="PF00703">
    <property type="entry name" value="Glyco_hydro_2"/>
    <property type="match status" value="1"/>
</dbReference>
<dbReference type="Pfam" id="PF02836">
    <property type="entry name" value="Glyco_hydro_2_C"/>
    <property type="match status" value="1"/>
</dbReference>